<organism evidence="2 3">
    <name type="scientific">Bacillus aquiflavi</name>
    <dbReference type="NCBI Taxonomy" id="2672567"/>
    <lineage>
        <taxon>Bacteria</taxon>
        <taxon>Bacillati</taxon>
        <taxon>Bacillota</taxon>
        <taxon>Bacilli</taxon>
        <taxon>Bacillales</taxon>
        <taxon>Bacillaceae</taxon>
        <taxon>Bacillus</taxon>
    </lineage>
</organism>
<gene>
    <name evidence="2" type="ORF">G4D64_13400</name>
    <name evidence="1" type="ORF">H1Z61_13670</name>
</gene>
<dbReference type="Proteomes" id="UP000472971">
    <property type="component" value="Unassembled WGS sequence"/>
</dbReference>
<accession>A0A6B3W4T4</accession>
<evidence type="ECO:0000313" key="4">
    <source>
        <dbReference type="Proteomes" id="UP000570010"/>
    </source>
</evidence>
<dbReference type="Proteomes" id="UP000570010">
    <property type="component" value="Unassembled WGS sequence"/>
</dbReference>
<keyword evidence="3" id="KW-1185">Reference proteome</keyword>
<reference evidence="1 4" key="2">
    <citation type="submission" date="2020-07" db="EMBL/GenBank/DDBJ databases">
        <authorList>
            <person name="Feng H."/>
        </authorList>
    </citation>
    <scope>NUCLEOTIDE SEQUENCE [LARGE SCALE GENOMIC DNA]</scope>
    <source>
        <strain evidence="4">s-12</strain>
        <strain evidence="1">S-12</strain>
    </source>
</reference>
<evidence type="ECO:0000313" key="1">
    <source>
        <dbReference type="EMBL" id="MBA4538154.1"/>
    </source>
</evidence>
<protein>
    <recommendedName>
        <fullName evidence="5">Pre-toxin TG domain-containing protein</fullName>
    </recommendedName>
</protein>
<sequence>MKNAWNRDVINGDAHSRAEFFSYGLTTIGIGIIGDKGLSRAGQLGNAAKLSNIGKIGNVANKIPPPIPINKGLTPAFATGTVNTIPYNVMDDLYNRIHQASKEVFGDSRGGKVPVDVDVIGKGTGKGYTGGRTQAELDALSYDSAKKAVTKGSKKEAVIGLELEQRGEFGKLERSLDPKAEFIDTTTGKKIDVKSFESNPIGADGKPITSPRKGAFKVENAMKNIIKEFEKNGNDIVVVDKTNLKLEHIKELEGAIKQSGLENKIIWWPE</sequence>
<dbReference type="EMBL" id="JAAIWN010000036">
    <property type="protein sequence ID" value="NEY82474.1"/>
    <property type="molecule type" value="Genomic_DNA"/>
</dbReference>
<evidence type="ECO:0000313" key="2">
    <source>
        <dbReference type="EMBL" id="NEY82474.1"/>
    </source>
</evidence>
<comment type="caution">
    <text evidence="2">The sequence shown here is derived from an EMBL/GenBank/DDBJ whole genome shotgun (WGS) entry which is preliminary data.</text>
</comment>
<proteinExistence type="predicted"/>
<dbReference type="RefSeq" id="WP_163242882.1">
    <property type="nucleotide sequence ID" value="NZ_JAAIWN010000036.1"/>
</dbReference>
<reference evidence="2 3" key="1">
    <citation type="submission" date="2020-02" db="EMBL/GenBank/DDBJ databases">
        <title>Bacillus aquiflavi sp. nov., isolated from yellow water of strong flavor Chinese baijiu in Yibin region of China.</title>
        <authorList>
            <person name="Xie J."/>
        </authorList>
    </citation>
    <scope>NUCLEOTIDE SEQUENCE [LARGE SCALE GENOMIC DNA]</scope>
    <source>
        <strain evidence="2 3">3H-10</strain>
    </source>
</reference>
<dbReference type="AlphaFoldDB" id="A0A6B3W4T4"/>
<evidence type="ECO:0000313" key="3">
    <source>
        <dbReference type="Proteomes" id="UP000472971"/>
    </source>
</evidence>
<evidence type="ECO:0008006" key="5">
    <source>
        <dbReference type="Google" id="ProtNLM"/>
    </source>
</evidence>
<dbReference type="EMBL" id="JACEIO010000036">
    <property type="protein sequence ID" value="MBA4538154.1"/>
    <property type="molecule type" value="Genomic_DNA"/>
</dbReference>
<name>A0A6B3W4T4_9BACI</name>